<evidence type="ECO:0000313" key="2">
    <source>
        <dbReference type="Proteomes" id="UP000198432"/>
    </source>
</evidence>
<proteinExistence type="predicted"/>
<dbReference type="Proteomes" id="UP000198432">
    <property type="component" value="Unassembled WGS sequence"/>
</dbReference>
<dbReference type="OrthoDB" id="855240at2"/>
<evidence type="ECO:0000313" key="1">
    <source>
        <dbReference type="EMBL" id="SNT37593.1"/>
    </source>
</evidence>
<dbReference type="RefSeq" id="WP_089322041.1">
    <property type="nucleotide sequence ID" value="NZ_FZOQ01000076.1"/>
</dbReference>
<gene>
    <name evidence="1" type="ORF">SAMN06296052_1761</name>
</gene>
<accession>A0A239M648</accession>
<name>A0A239M648_9BACT</name>
<dbReference type="EMBL" id="FZOQ01000076">
    <property type="protein sequence ID" value="SNT37593.1"/>
    <property type="molecule type" value="Genomic_DNA"/>
</dbReference>
<reference evidence="2" key="1">
    <citation type="submission" date="2017-06" db="EMBL/GenBank/DDBJ databases">
        <authorList>
            <person name="Varghese N."/>
            <person name="Submissions S."/>
        </authorList>
    </citation>
    <scope>NUCLEOTIDE SEQUENCE [LARGE SCALE GENOMIC DNA]</scope>
    <source>
        <strain evidence="2">NKM1</strain>
    </source>
</reference>
<dbReference type="AlphaFoldDB" id="A0A239M648"/>
<keyword evidence="2" id="KW-1185">Reference proteome</keyword>
<protein>
    <submittedName>
        <fullName evidence="1">Uncharacterized protein</fullName>
    </submittedName>
</protein>
<organism evidence="1 2">
    <name type="scientific">Pontibacter ummariensis</name>
    <dbReference type="NCBI Taxonomy" id="1610492"/>
    <lineage>
        <taxon>Bacteria</taxon>
        <taxon>Pseudomonadati</taxon>
        <taxon>Bacteroidota</taxon>
        <taxon>Cytophagia</taxon>
        <taxon>Cytophagales</taxon>
        <taxon>Hymenobacteraceae</taxon>
        <taxon>Pontibacter</taxon>
    </lineage>
</organism>
<sequence length="113" mass="13518">MEYVDLNTGFYLMGFPDYGEFKRIKQLCQDRYKHIAFAGEFGYMHEIQAKRWARSVPSGYQNYALSLDDYYNSDYIKPRPERIPKGLKSIETAIQELERKAQYKVRYVLIVRK</sequence>